<dbReference type="InterPro" id="IPR015424">
    <property type="entry name" value="PyrdxlP-dep_Trfase"/>
</dbReference>
<dbReference type="Pfam" id="PF01276">
    <property type="entry name" value="OKR_DC_1"/>
    <property type="match status" value="1"/>
</dbReference>
<evidence type="ECO:0000256" key="3">
    <source>
        <dbReference type="ARBA" id="ARBA00022793"/>
    </source>
</evidence>
<dbReference type="Proteomes" id="UP000702209">
    <property type="component" value="Unassembled WGS sequence"/>
</dbReference>
<dbReference type="Gene3D" id="3.40.640.10">
    <property type="entry name" value="Type I PLP-dependent aspartate aminotransferase-like (Major domain)"/>
    <property type="match status" value="1"/>
</dbReference>
<reference evidence="8 9" key="1">
    <citation type="submission" date="2020-10" db="EMBL/GenBank/DDBJ databases">
        <title>Identification of Nocardia species via Next-generation sequencing and recognition of intraspecies genetic diversity.</title>
        <authorList>
            <person name="Li P."/>
            <person name="Li P."/>
            <person name="Lu B."/>
        </authorList>
    </citation>
    <scope>NUCLEOTIDE SEQUENCE [LARGE SCALE GENOMIC DNA]</scope>
    <source>
        <strain evidence="8 9">BJ06-0157</strain>
    </source>
</reference>
<feature type="domain" description="Orn/Lys/Arg decarboxylases family 1 pyridoxal-P attachment site" evidence="6">
    <location>
        <begin position="7"/>
        <end position="306"/>
    </location>
</feature>
<sequence>MDHSRAPLLEALADYHRLGRYGFTPPGHRQGRGTDARVLEVIGRDAFGSDVLANAGLDDRLSRHGYLARAEALMADAVRAETAFFSTCGSSLSVKAAMMAVAGGHDGGLLVPRDSHKSIVAGLIFSGVQPHWITPRWDAEQHFSHPPSPQQVRNAWEEHPDAAGALIVTPSPYGTCADIAAIADLCHERGKPLIVDEAWGAHLPFHEDLPTWAMDAGADVCVVSVHKMGAGFEQGSVFHLQGDLVDPIRLSECADLLMTTSPNVLIYAAMDGWRRQMVEHGHELLGEALRVAEHARRQLEEIPGIAVLDDELLGVEASHDLDRLQVLMDLAGTGASGYQAADWLRQHRRLDMGLADHRRLLATLSLGDDKGTIDTLVDGIRAWREQLTEPTPARIALPSPADLQLESAMLPRDAFFGPVETVPADNAVGRIAAEQLTPYPPGVPVVVPGEVIDRAVVDYLRTGLDAGMNVPDAADARLRTIRVVARA</sequence>
<keyword evidence="9" id="KW-1185">Reference proteome</keyword>
<dbReference type="RefSeq" id="WP_195132584.1">
    <property type="nucleotide sequence ID" value="NZ_JADLQX010000026.1"/>
</dbReference>
<protein>
    <submittedName>
        <fullName evidence="8">Ornithine decarboxylase</fullName>
    </submittedName>
</protein>
<evidence type="ECO:0000313" key="8">
    <source>
        <dbReference type="EMBL" id="MBF6301363.1"/>
    </source>
</evidence>
<comment type="cofactor">
    <cofactor evidence="1">
        <name>pyridoxal 5'-phosphate</name>
        <dbReference type="ChEBI" id="CHEBI:597326"/>
    </cofactor>
</comment>
<dbReference type="InterPro" id="IPR008286">
    <property type="entry name" value="Prn/Lys/Arg_de-COase_C"/>
</dbReference>
<evidence type="ECO:0000259" key="7">
    <source>
        <dbReference type="Pfam" id="PF03711"/>
    </source>
</evidence>
<dbReference type="InterPro" id="IPR000310">
    <property type="entry name" value="Orn/Lys/Arg_deCO2ase_major_dom"/>
</dbReference>
<evidence type="ECO:0000256" key="5">
    <source>
        <dbReference type="ARBA" id="ARBA00023239"/>
    </source>
</evidence>
<comment type="similarity">
    <text evidence="2">Belongs to the Orn/Lys/Arg decarboxylase class-I family.</text>
</comment>
<evidence type="ECO:0000256" key="2">
    <source>
        <dbReference type="ARBA" id="ARBA00010671"/>
    </source>
</evidence>
<dbReference type="InterPro" id="IPR052357">
    <property type="entry name" value="Orn_Lys_Arg_decarboxylase-I"/>
</dbReference>
<keyword evidence="3" id="KW-0210">Decarboxylase</keyword>
<dbReference type="PANTHER" id="PTHR43277:SF4">
    <property type="entry name" value="ARGININE DECARBOXYLASE"/>
    <property type="match status" value="1"/>
</dbReference>
<dbReference type="SUPFAM" id="SSF53383">
    <property type="entry name" value="PLP-dependent transferases"/>
    <property type="match status" value="1"/>
</dbReference>
<dbReference type="Gene3D" id="3.90.100.10">
    <property type="entry name" value="Orn/Lys/Arg decarboxylase, C-terminal domain"/>
    <property type="match status" value="1"/>
</dbReference>
<dbReference type="EMBL" id="JADLQX010000026">
    <property type="protein sequence ID" value="MBF6301363.1"/>
    <property type="molecule type" value="Genomic_DNA"/>
</dbReference>
<proteinExistence type="inferred from homology"/>
<evidence type="ECO:0000259" key="6">
    <source>
        <dbReference type="Pfam" id="PF01276"/>
    </source>
</evidence>
<accession>A0ABS0D2P1</accession>
<dbReference type="Pfam" id="PF03711">
    <property type="entry name" value="OKR_DC_1_C"/>
    <property type="match status" value="1"/>
</dbReference>
<dbReference type="PANTHER" id="PTHR43277">
    <property type="entry name" value="ARGININE DECARBOXYLASE"/>
    <property type="match status" value="1"/>
</dbReference>
<gene>
    <name evidence="8" type="ORF">IU459_28050</name>
</gene>
<keyword evidence="5" id="KW-0456">Lyase</keyword>
<comment type="caution">
    <text evidence="8">The sequence shown here is derived from an EMBL/GenBank/DDBJ whole genome shotgun (WGS) entry which is preliminary data.</text>
</comment>
<keyword evidence="4" id="KW-0663">Pyridoxal phosphate</keyword>
<dbReference type="InterPro" id="IPR015421">
    <property type="entry name" value="PyrdxlP-dep_Trfase_major"/>
</dbReference>
<name>A0ABS0D2P1_9NOCA</name>
<evidence type="ECO:0000313" key="9">
    <source>
        <dbReference type="Proteomes" id="UP000702209"/>
    </source>
</evidence>
<evidence type="ECO:0000256" key="4">
    <source>
        <dbReference type="ARBA" id="ARBA00022898"/>
    </source>
</evidence>
<evidence type="ECO:0000256" key="1">
    <source>
        <dbReference type="ARBA" id="ARBA00001933"/>
    </source>
</evidence>
<organism evidence="8 9">
    <name type="scientific">Nocardia amamiensis</name>
    <dbReference type="NCBI Taxonomy" id="404578"/>
    <lineage>
        <taxon>Bacteria</taxon>
        <taxon>Bacillati</taxon>
        <taxon>Actinomycetota</taxon>
        <taxon>Actinomycetes</taxon>
        <taxon>Mycobacteriales</taxon>
        <taxon>Nocardiaceae</taxon>
        <taxon>Nocardia</taxon>
    </lineage>
</organism>
<feature type="domain" description="Orn/Lys/Arg decarboxylase C-terminal" evidence="7">
    <location>
        <begin position="407"/>
        <end position="467"/>
    </location>
</feature>